<feature type="compositionally biased region" description="Basic residues" evidence="1">
    <location>
        <begin position="115"/>
        <end position="124"/>
    </location>
</feature>
<keyword evidence="3" id="KW-1185">Reference proteome</keyword>
<feature type="region of interest" description="Disordered" evidence="1">
    <location>
        <begin position="80"/>
        <end position="124"/>
    </location>
</feature>
<evidence type="ECO:0000313" key="2">
    <source>
        <dbReference type="EMBL" id="KAK9105212.1"/>
    </source>
</evidence>
<comment type="caution">
    <text evidence="2">The sequence shown here is derived from an EMBL/GenBank/DDBJ whole genome shotgun (WGS) entry which is preliminary data.</text>
</comment>
<proteinExistence type="predicted"/>
<name>A0AAP0FA60_9MAGN</name>
<gene>
    <name evidence="2" type="ORF">Scep_022056</name>
</gene>
<dbReference type="AlphaFoldDB" id="A0AAP0FA60"/>
<protein>
    <submittedName>
        <fullName evidence="2">Uncharacterized protein</fullName>
    </submittedName>
</protein>
<organism evidence="2 3">
    <name type="scientific">Stephania cephalantha</name>
    <dbReference type="NCBI Taxonomy" id="152367"/>
    <lineage>
        <taxon>Eukaryota</taxon>
        <taxon>Viridiplantae</taxon>
        <taxon>Streptophyta</taxon>
        <taxon>Embryophyta</taxon>
        <taxon>Tracheophyta</taxon>
        <taxon>Spermatophyta</taxon>
        <taxon>Magnoliopsida</taxon>
        <taxon>Ranunculales</taxon>
        <taxon>Menispermaceae</taxon>
        <taxon>Menispermoideae</taxon>
        <taxon>Cissampelideae</taxon>
        <taxon>Stephania</taxon>
    </lineage>
</organism>
<evidence type="ECO:0000256" key="1">
    <source>
        <dbReference type="SAM" id="MobiDB-lite"/>
    </source>
</evidence>
<sequence length="124" mass="13789">MVVLVQGRAEGRDTGVGVVGVTGLLSTRGRRLYKEGRGKSSVERDTTEGGRRRAGWVNDVLLECTRAAEKEDRRLWGHRNEEHRRMVRGGARMDEGRSNGNGGRSSADEEQACAWRRRKEPLGG</sequence>
<dbReference type="EMBL" id="JBBNAG010000009">
    <property type="protein sequence ID" value="KAK9105212.1"/>
    <property type="molecule type" value="Genomic_DNA"/>
</dbReference>
<dbReference type="Proteomes" id="UP001419268">
    <property type="component" value="Unassembled WGS sequence"/>
</dbReference>
<evidence type="ECO:0000313" key="3">
    <source>
        <dbReference type="Proteomes" id="UP001419268"/>
    </source>
</evidence>
<accession>A0AAP0FA60</accession>
<reference evidence="2 3" key="1">
    <citation type="submission" date="2024-01" db="EMBL/GenBank/DDBJ databases">
        <title>Genome assemblies of Stephania.</title>
        <authorList>
            <person name="Yang L."/>
        </authorList>
    </citation>
    <scope>NUCLEOTIDE SEQUENCE [LARGE SCALE GENOMIC DNA]</scope>
    <source>
        <strain evidence="2">JXDWG</strain>
        <tissue evidence="2">Leaf</tissue>
    </source>
</reference>